<dbReference type="AlphaFoldDB" id="K0T1J8"/>
<keyword evidence="2" id="KW-1185">Reference proteome</keyword>
<evidence type="ECO:0000313" key="1">
    <source>
        <dbReference type="EMBL" id="EJK67126.1"/>
    </source>
</evidence>
<comment type="caution">
    <text evidence="1">The sequence shown here is derived from an EMBL/GenBank/DDBJ whole genome shotgun (WGS) entry which is preliminary data.</text>
</comment>
<accession>K0T1J8</accession>
<gene>
    <name evidence="1" type="ORF">THAOC_11881</name>
</gene>
<sequence length="324" mass="37109">ANLSIGKNSKRSEFGLPLKRAEQSRVIRTPSATARRSKCLAVRRAIPRRRGVSMRRESPRTRRATELADKENEVVPGMDVDIPTFLKSYLLFDHLYAFLVAWETLGGLDEQNIESTHTNLSGDSNDVVEEMLSDTSRKPREEREDGMEAIKYTVNDEDLEMRQLENAMNQNEKLRWTPEGVTEFDTSIKRHNPKQPRRRCRKDDVRVARRRDAMCRNMPTQCRFCDVGAVTSRFERSVHHCCDRLSSRRRWGRRRGVSEAYRAAIGREEDRLAIHADVGRFGTDDPATWSMGDRGAFLELKLSSLICQEAPVQKGPPFTGNSPS</sequence>
<organism evidence="1 2">
    <name type="scientific">Thalassiosira oceanica</name>
    <name type="common">Marine diatom</name>
    <dbReference type="NCBI Taxonomy" id="159749"/>
    <lineage>
        <taxon>Eukaryota</taxon>
        <taxon>Sar</taxon>
        <taxon>Stramenopiles</taxon>
        <taxon>Ochrophyta</taxon>
        <taxon>Bacillariophyta</taxon>
        <taxon>Coscinodiscophyceae</taxon>
        <taxon>Thalassiosirophycidae</taxon>
        <taxon>Thalassiosirales</taxon>
        <taxon>Thalassiosiraceae</taxon>
        <taxon>Thalassiosira</taxon>
    </lineage>
</organism>
<name>K0T1J8_THAOC</name>
<protein>
    <submittedName>
        <fullName evidence="1">Uncharacterized protein</fullName>
    </submittedName>
</protein>
<proteinExistence type="predicted"/>
<reference evidence="1 2" key="1">
    <citation type="journal article" date="2012" name="Genome Biol.">
        <title>Genome and low-iron response of an oceanic diatom adapted to chronic iron limitation.</title>
        <authorList>
            <person name="Lommer M."/>
            <person name="Specht M."/>
            <person name="Roy A.S."/>
            <person name="Kraemer L."/>
            <person name="Andreson R."/>
            <person name="Gutowska M.A."/>
            <person name="Wolf J."/>
            <person name="Bergner S.V."/>
            <person name="Schilhabel M.B."/>
            <person name="Klostermeier U.C."/>
            <person name="Beiko R.G."/>
            <person name="Rosenstiel P."/>
            <person name="Hippler M."/>
            <person name="Laroche J."/>
        </authorList>
    </citation>
    <scope>NUCLEOTIDE SEQUENCE [LARGE SCALE GENOMIC DNA]</scope>
    <source>
        <strain evidence="1 2">CCMP1005</strain>
    </source>
</reference>
<dbReference type="EMBL" id="AGNL01013634">
    <property type="protein sequence ID" value="EJK67126.1"/>
    <property type="molecule type" value="Genomic_DNA"/>
</dbReference>
<feature type="non-terminal residue" evidence="1">
    <location>
        <position position="1"/>
    </location>
</feature>
<dbReference type="Proteomes" id="UP000266841">
    <property type="component" value="Unassembled WGS sequence"/>
</dbReference>
<evidence type="ECO:0000313" key="2">
    <source>
        <dbReference type="Proteomes" id="UP000266841"/>
    </source>
</evidence>